<comment type="caution">
    <text evidence="1">The sequence shown here is derived from an EMBL/GenBank/DDBJ whole genome shotgun (WGS) entry which is preliminary data.</text>
</comment>
<protein>
    <submittedName>
        <fullName evidence="1">YbdD/YjiX family protein</fullName>
    </submittedName>
</protein>
<accession>A0ABW2N038</accession>
<evidence type="ECO:0000313" key="1">
    <source>
        <dbReference type="EMBL" id="MFC7359844.1"/>
    </source>
</evidence>
<dbReference type="Proteomes" id="UP001596524">
    <property type="component" value="Unassembled WGS sequence"/>
</dbReference>
<name>A0ABW2N038_9ACTN</name>
<proteinExistence type="predicted"/>
<organism evidence="1 2">
    <name type="scientific">Nocardioides astragali</name>
    <dbReference type="NCBI Taxonomy" id="1776736"/>
    <lineage>
        <taxon>Bacteria</taxon>
        <taxon>Bacillati</taxon>
        <taxon>Actinomycetota</taxon>
        <taxon>Actinomycetes</taxon>
        <taxon>Propionibacteriales</taxon>
        <taxon>Nocardioidaceae</taxon>
        <taxon>Nocardioides</taxon>
    </lineage>
</organism>
<dbReference type="InterPro" id="IPR007423">
    <property type="entry name" value="Sel_put"/>
</dbReference>
<sequence>MNGITRIARTLHWYVRQFTGEAKWDEYVAECAAFGERPMTRREFEHRRDHQREHSPGARCC</sequence>
<evidence type="ECO:0000313" key="2">
    <source>
        <dbReference type="Proteomes" id="UP001596524"/>
    </source>
</evidence>
<gene>
    <name evidence="1" type="ORF">ACFQO6_06140</name>
</gene>
<dbReference type="RefSeq" id="WP_255889959.1">
    <property type="nucleotide sequence ID" value="NZ_JAFMZM010000002.1"/>
</dbReference>
<dbReference type="EMBL" id="JBHTCH010000004">
    <property type="protein sequence ID" value="MFC7359844.1"/>
    <property type="molecule type" value="Genomic_DNA"/>
</dbReference>
<reference evidence="2" key="1">
    <citation type="journal article" date="2019" name="Int. J. Syst. Evol. Microbiol.">
        <title>The Global Catalogue of Microorganisms (GCM) 10K type strain sequencing project: providing services to taxonomists for standard genome sequencing and annotation.</title>
        <authorList>
            <consortium name="The Broad Institute Genomics Platform"/>
            <consortium name="The Broad Institute Genome Sequencing Center for Infectious Disease"/>
            <person name="Wu L."/>
            <person name="Ma J."/>
        </authorList>
    </citation>
    <scope>NUCLEOTIDE SEQUENCE [LARGE SCALE GENOMIC DNA]</scope>
    <source>
        <strain evidence="2">FCH27</strain>
    </source>
</reference>
<keyword evidence="2" id="KW-1185">Reference proteome</keyword>
<dbReference type="Pfam" id="PF04328">
    <property type="entry name" value="Sel_put"/>
    <property type="match status" value="1"/>
</dbReference>